<keyword evidence="7" id="KW-0223">Dioxygenase</keyword>
<comment type="similarity">
    <text evidence="1">Belongs to the 4HPPD family.</text>
</comment>
<proteinExistence type="inferred from homology"/>
<comment type="caution">
    <text evidence="7">The sequence shown here is derived from an EMBL/GenBank/DDBJ whole genome shotgun (WGS) entry which is preliminary data.</text>
</comment>
<dbReference type="GO" id="GO:0003868">
    <property type="term" value="F:4-hydroxyphenylpyruvate dioxygenase activity"/>
    <property type="evidence" value="ECO:0007669"/>
    <property type="project" value="UniProtKB-EC"/>
</dbReference>
<keyword evidence="2 5" id="KW-0479">Metal-binding</keyword>
<dbReference type="CDD" id="cd07250">
    <property type="entry name" value="HPPD_C_like"/>
    <property type="match status" value="1"/>
</dbReference>
<evidence type="ECO:0000256" key="5">
    <source>
        <dbReference type="PIRSR" id="PIRSR009283-1"/>
    </source>
</evidence>
<dbReference type="Gene3D" id="3.10.180.10">
    <property type="entry name" value="2,3-Dihydroxybiphenyl 1,2-Dioxygenase, domain 1"/>
    <property type="match status" value="2"/>
</dbReference>
<name>A0A846ZD62_9GAMM</name>
<dbReference type="InterPro" id="IPR029068">
    <property type="entry name" value="Glyas_Bleomycin-R_OHBP_Dase"/>
</dbReference>
<dbReference type="PIRSF" id="PIRSF009283">
    <property type="entry name" value="HPP_dOase"/>
    <property type="match status" value="1"/>
</dbReference>
<dbReference type="Pfam" id="PF00903">
    <property type="entry name" value="Glyoxalase"/>
    <property type="match status" value="2"/>
</dbReference>
<feature type="binding site" evidence="5">
    <location>
        <position position="245"/>
    </location>
    <ligand>
        <name>Fe cation</name>
        <dbReference type="ChEBI" id="CHEBI:24875"/>
    </ligand>
</feature>
<dbReference type="PANTHER" id="PTHR11959">
    <property type="entry name" value="4-HYDROXYPHENYLPYRUVATE DIOXYGENASE"/>
    <property type="match status" value="1"/>
</dbReference>
<dbReference type="GO" id="GO:0006572">
    <property type="term" value="P:L-tyrosine catabolic process"/>
    <property type="evidence" value="ECO:0007669"/>
    <property type="project" value="TreeGrafter"/>
</dbReference>
<evidence type="ECO:0000256" key="2">
    <source>
        <dbReference type="ARBA" id="ARBA00022723"/>
    </source>
</evidence>
<organism evidence="7 8">
    <name type="scientific">Oleiagrimonas citrea</name>
    <dbReference type="NCBI Taxonomy" id="1665687"/>
    <lineage>
        <taxon>Bacteria</taxon>
        <taxon>Pseudomonadati</taxon>
        <taxon>Pseudomonadota</taxon>
        <taxon>Gammaproteobacteria</taxon>
        <taxon>Lysobacterales</taxon>
        <taxon>Rhodanobacteraceae</taxon>
        <taxon>Oleiagrimonas</taxon>
    </lineage>
</organism>
<feature type="domain" description="VOC" evidence="6">
    <location>
        <begin position="164"/>
        <end position="313"/>
    </location>
</feature>
<dbReference type="CDD" id="cd08342">
    <property type="entry name" value="HPPD_N_like"/>
    <property type="match status" value="1"/>
</dbReference>
<comment type="cofactor">
    <cofactor evidence="5">
        <name>Fe cation</name>
        <dbReference type="ChEBI" id="CHEBI:24875"/>
    </cofactor>
    <text evidence="5">Binds 1 Fe cation per subunit.</text>
</comment>
<dbReference type="EC" id="1.13.11.27" evidence="7"/>
<dbReference type="EMBL" id="JAAZQD010000001">
    <property type="protein sequence ID" value="NKZ37384.1"/>
    <property type="molecule type" value="Genomic_DNA"/>
</dbReference>
<dbReference type="NCBIfam" id="TIGR01263">
    <property type="entry name" value="4HPPD"/>
    <property type="match status" value="1"/>
</dbReference>
<dbReference type="GO" id="GO:0046872">
    <property type="term" value="F:metal ion binding"/>
    <property type="evidence" value="ECO:0007669"/>
    <property type="project" value="UniProtKB-KW"/>
</dbReference>
<keyword evidence="4 5" id="KW-0408">Iron</keyword>
<evidence type="ECO:0000313" key="7">
    <source>
        <dbReference type="EMBL" id="NKZ37384.1"/>
    </source>
</evidence>
<dbReference type="SUPFAM" id="SSF54593">
    <property type="entry name" value="Glyoxalase/Bleomycin resistance protein/Dihydroxybiphenyl dioxygenase"/>
    <property type="match status" value="1"/>
</dbReference>
<evidence type="ECO:0000256" key="3">
    <source>
        <dbReference type="ARBA" id="ARBA00022737"/>
    </source>
</evidence>
<protein>
    <submittedName>
        <fullName evidence="7">4-hydroxyphenylpyruvate dioxygenase</fullName>
        <ecNumber evidence="7">1.13.11.27</ecNumber>
    </submittedName>
</protein>
<dbReference type="InterPro" id="IPR005956">
    <property type="entry name" value="4OHPhenylPyrv_dOase"/>
</dbReference>
<feature type="binding site" evidence="5">
    <location>
        <position position="167"/>
    </location>
    <ligand>
        <name>Fe cation</name>
        <dbReference type="ChEBI" id="CHEBI:24875"/>
    </ligand>
</feature>
<evidence type="ECO:0000259" key="6">
    <source>
        <dbReference type="PROSITE" id="PS51819"/>
    </source>
</evidence>
<dbReference type="Proteomes" id="UP000541636">
    <property type="component" value="Unassembled WGS sequence"/>
</dbReference>
<accession>A0A846ZD62</accession>
<reference evidence="7 8" key="1">
    <citation type="journal article" date="2017" name="Int. J. Syst. Evol. Microbiol.">
        <title>Oleiagrimonas citrea sp. nov., a marine bacterium isolated from tidal flat sediment and emended description of the genus Oleiagrimonas Fang et al. 2015 and Oleiagrimonas soli.</title>
        <authorList>
            <person name="Yang S.H."/>
            <person name="Seo H.S."/>
            <person name="Seong C.N."/>
            <person name="Kwon K.K."/>
        </authorList>
    </citation>
    <scope>NUCLEOTIDE SEQUENCE [LARGE SCALE GENOMIC DNA]</scope>
    <source>
        <strain evidence="7 8">MEBiC09124</strain>
    </source>
</reference>
<keyword evidence="7" id="KW-0670">Pyruvate</keyword>
<keyword evidence="7" id="KW-0560">Oxidoreductase</keyword>
<dbReference type="PROSITE" id="PS51819">
    <property type="entry name" value="VOC"/>
    <property type="match status" value="2"/>
</dbReference>
<keyword evidence="8" id="KW-1185">Reference proteome</keyword>
<dbReference type="PANTHER" id="PTHR11959:SF1">
    <property type="entry name" value="4-HYDROXYPHENYLPYRUVATE DIOXYGENASE"/>
    <property type="match status" value="1"/>
</dbReference>
<gene>
    <name evidence="7" type="primary">hppD</name>
    <name evidence="7" type="ORF">HF690_00265</name>
</gene>
<dbReference type="InterPro" id="IPR004360">
    <property type="entry name" value="Glyas_Fos-R_dOase_dom"/>
</dbReference>
<feature type="binding site" evidence="5">
    <location>
        <position position="324"/>
    </location>
    <ligand>
        <name>Fe cation</name>
        <dbReference type="ChEBI" id="CHEBI:24875"/>
    </ligand>
</feature>
<dbReference type="AlphaFoldDB" id="A0A846ZD62"/>
<dbReference type="RefSeq" id="WP_168608062.1">
    <property type="nucleotide sequence ID" value="NZ_JAAZQD010000001.1"/>
</dbReference>
<evidence type="ECO:0000256" key="1">
    <source>
        <dbReference type="ARBA" id="ARBA00005877"/>
    </source>
</evidence>
<dbReference type="InterPro" id="IPR041736">
    <property type="entry name" value="4OHPhenylPyrv_dOase_N"/>
</dbReference>
<evidence type="ECO:0000313" key="8">
    <source>
        <dbReference type="Proteomes" id="UP000541636"/>
    </source>
</evidence>
<dbReference type="InterPro" id="IPR037523">
    <property type="entry name" value="VOC_core"/>
</dbReference>
<feature type="domain" description="VOC" evidence="6">
    <location>
        <begin position="6"/>
        <end position="136"/>
    </location>
</feature>
<evidence type="ECO:0000256" key="4">
    <source>
        <dbReference type="ARBA" id="ARBA00023004"/>
    </source>
</evidence>
<dbReference type="InterPro" id="IPR041735">
    <property type="entry name" value="4OHPhenylPyrv_dOase_C"/>
</dbReference>
<keyword evidence="3" id="KW-0677">Repeat</keyword>
<sequence length="357" mass="39248">MAGLRDVEYVELWVEDAFSVANLYQEAFGFRRAAEAGPETGLDGHHSVVLTQGDAHMVVTSATGSEGAVADFVALHGDGVRDIAFTVDDAQAIHDRAVARGAASIMEPSRPASSSASVVRATISGFDDVVHTLFQSDAGFLDSLPDCYRAVTSSGESGPLMFDALDHVAMCLRTGTLDEVAEYYKRVLDFEDGHREVVYSERSGMNARVVQCGPIKFPLQEPLATNQTGPIAEFLELYRGAGVYHLAFLTDDIVHTLRELQQNRVEVMPTPGKYYDMLPDRVGAIDENVDDLRDLSVLVDRDQWGYLLQVFTRSMHERQTLFFEVIQRKNARGFGSGNIRALFDAVENDRLAMAGSD</sequence>